<organism evidence="1 2">
    <name type="scientific">Testicularia cyperi</name>
    <dbReference type="NCBI Taxonomy" id="1882483"/>
    <lineage>
        <taxon>Eukaryota</taxon>
        <taxon>Fungi</taxon>
        <taxon>Dikarya</taxon>
        <taxon>Basidiomycota</taxon>
        <taxon>Ustilaginomycotina</taxon>
        <taxon>Ustilaginomycetes</taxon>
        <taxon>Ustilaginales</taxon>
        <taxon>Anthracoideaceae</taxon>
        <taxon>Testicularia</taxon>
    </lineage>
</organism>
<dbReference type="InParanoid" id="A0A317XVQ1"/>
<protein>
    <submittedName>
        <fullName evidence="1">Uncharacterized protein</fullName>
    </submittedName>
</protein>
<name>A0A317XVQ1_9BASI</name>
<keyword evidence="2" id="KW-1185">Reference proteome</keyword>
<accession>A0A317XVQ1</accession>
<dbReference type="AlphaFoldDB" id="A0A317XVQ1"/>
<evidence type="ECO:0000313" key="1">
    <source>
        <dbReference type="EMBL" id="PWZ02387.1"/>
    </source>
</evidence>
<dbReference type="Proteomes" id="UP000246740">
    <property type="component" value="Unassembled WGS sequence"/>
</dbReference>
<evidence type="ECO:0000313" key="2">
    <source>
        <dbReference type="Proteomes" id="UP000246740"/>
    </source>
</evidence>
<gene>
    <name evidence="1" type="ORF">BCV70DRAFT_63630</name>
</gene>
<proteinExistence type="predicted"/>
<sequence length="166" mass="18640">MHVLNYSSRLRLTLPLCDTHTHASSRTSHLRSPTVQFSNRSDHALALALHGLLHATRRLYTLLLIHRDGNAHGLASRNAYARVRNSLQNSNFFFLDFAIQQSLILTRHGLMHHVCLSHLAYYPNRCSFLPKLSHEPPCRSYTGAVPLHCPTNRTGPDALLAAHALP</sequence>
<dbReference type="EMBL" id="KZ819189">
    <property type="protein sequence ID" value="PWZ02387.1"/>
    <property type="molecule type" value="Genomic_DNA"/>
</dbReference>
<reference evidence="1 2" key="1">
    <citation type="journal article" date="2018" name="Mol. Biol. Evol.">
        <title>Broad Genomic Sampling Reveals a Smut Pathogenic Ancestry of the Fungal Clade Ustilaginomycotina.</title>
        <authorList>
            <person name="Kijpornyongpan T."/>
            <person name="Mondo S.J."/>
            <person name="Barry K."/>
            <person name="Sandor L."/>
            <person name="Lee J."/>
            <person name="Lipzen A."/>
            <person name="Pangilinan J."/>
            <person name="LaButti K."/>
            <person name="Hainaut M."/>
            <person name="Henrissat B."/>
            <person name="Grigoriev I.V."/>
            <person name="Spatafora J.W."/>
            <person name="Aime M.C."/>
        </authorList>
    </citation>
    <scope>NUCLEOTIDE SEQUENCE [LARGE SCALE GENOMIC DNA]</scope>
    <source>
        <strain evidence="1 2">MCA 3645</strain>
    </source>
</reference>